<dbReference type="PATRIC" id="fig|28229.4.peg.2459"/>
<reference evidence="2 3" key="1">
    <citation type="submission" date="2014-08" db="EMBL/GenBank/DDBJ databases">
        <title>Genomic and Phenotypic Diversity of Colwellia psychrerythraea strains from Disparate Marine Basins.</title>
        <authorList>
            <person name="Techtmann S.M."/>
            <person name="Stelling S.C."/>
            <person name="Utturkar S.M."/>
            <person name="Alshibli N."/>
            <person name="Harris A."/>
            <person name="Brown S.D."/>
            <person name="Hazen T.C."/>
        </authorList>
    </citation>
    <scope>NUCLEOTIDE SEQUENCE [LARGE SCALE GENOMIC DNA]</scope>
    <source>
        <strain evidence="2 3">ND2E</strain>
    </source>
</reference>
<dbReference type="Pfam" id="PF03372">
    <property type="entry name" value="Exo_endo_phos"/>
    <property type="match status" value="1"/>
</dbReference>
<dbReference type="PANTHER" id="PTHR14859:SF15">
    <property type="entry name" value="ENDONUCLEASE_EXONUCLEASE_PHOSPHATASE DOMAIN-CONTAINING PROTEIN"/>
    <property type="match status" value="1"/>
</dbReference>
<sequence>MMRYNCHSSFRRVNIISYHNKKDIDQAPSSAPLHVSIANTTLKIATFNLFNYLEPPNAFYEFERIYSAEQWAKKQKWVTKYLHEFQPDIIGFQEVFSADSLKELVAGQGYAYFAVIDQPDVIDDFIYRSPVVAIASRYPIVEVAAVKTNTELAQALGLANNFSYSRKVIRATVELPHMGKCDCYVVHFKSKRPMIEIDETNKNWSPEKNIIESLKANVAGGWGSTIQRGSESTLLMIDMIERRETTGNPMVLMGDFNNTLSDGVLSHLLTNTLRFVSGIDRDAYLAKYCLNDAWDLFQTAVNNEKSEVSEVDLEIKNLSSREEQIVRTPTHYFGSSSSVLDYILLSCEFDASYHDSLYQVSAYHTYDRHLINPIFDRDGESTDHGIVLVTLTLRS</sequence>
<dbReference type="Proteomes" id="UP000029843">
    <property type="component" value="Unassembled WGS sequence"/>
</dbReference>
<dbReference type="Gene3D" id="3.60.10.10">
    <property type="entry name" value="Endonuclease/exonuclease/phosphatase"/>
    <property type="match status" value="1"/>
</dbReference>
<name>A0A099KMU1_COLPS</name>
<protein>
    <submittedName>
        <fullName evidence="2">Endonuclease/exonuclease/phosphatase</fullName>
    </submittedName>
</protein>
<evidence type="ECO:0000259" key="1">
    <source>
        <dbReference type="Pfam" id="PF03372"/>
    </source>
</evidence>
<dbReference type="EMBL" id="JQED01000029">
    <property type="protein sequence ID" value="KGJ91540.1"/>
    <property type="molecule type" value="Genomic_DNA"/>
</dbReference>
<dbReference type="InterPro" id="IPR051916">
    <property type="entry name" value="GPI-anchor_lipid_remodeler"/>
</dbReference>
<comment type="caution">
    <text evidence="2">The sequence shown here is derived from an EMBL/GenBank/DDBJ whole genome shotgun (WGS) entry which is preliminary data.</text>
</comment>
<feature type="domain" description="Endonuclease/exonuclease/phosphatase" evidence="1">
    <location>
        <begin position="46"/>
        <end position="346"/>
    </location>
</feature>
<keyword evidence="2" id="KW-0378">Hydrolase</keyword>
<dbReference type="GO" id="GO:0006506">
    <property type="term" value="P:GPI anchor biosynthetic process"/>
    <property type="evidence" value="ECO:0007669"/>
    <property type="project" value="TreeGrafter"/>
</dbReference>
<keyword evidence="2" id="KW-0255">Endonuclease</keyword>
<dbReference type="GO" id="GO:0016020">
    <property type="term" value="C:membrane"/>
    <property type="evidence" value="ECO:0007669"/>
    <property type="project" value="GOC"/>
</dbReference>
<keyword evidence="2" id="KW-0269">Exonuclease</keyword>
<dbReference type="AlphaFoldDB" id="A0A099KMU1"/>
<dbReference type="GO" id="GO:0004527">
    <property type="term" value="F:exonuclease activity"/>
    <property type="evidence" value="ECO:0007669"/>
    <property type="project" value="UniProtKB-KW"/>
</dbReference>
<proteinExistence type="predicted"/>
<accession>A0A099KMU1</accession>
<dbReference type="InterPro" id="IPR005135">
    <property type="entry name" value="Endo/exonuclease/phosphatase"/>
</dbReference>
<dbReference type="PANTHER" id="PTHR14859">
    <property type="entry name" value="CALCOFLUOR WHITE HYPERSENSITIVE PROTEIN PRECURSOR"/>
    <property type="match status" value="1"/>
</dbReference>
<dbReference type="RefSeq" id="WP_150113750.1">
    <property type="nucleotide sequence ID" value="NZ_JQED01000029.1"/>
</dbReference>
<evidence type="ECO:0000313" key="3">
    <source>
        <dbReference type="Proteomes" id="UP000029843"/>
    </source>
</evidence>
<dbReference type="OrthoDB" id="833328at2"/>
<dbReference type="SUPFAM" id="SSF56219">
    <property type="entry name" value="DNase I-like"/>
    <property type="match status" value="1"/>
</dbReference>
<keyword evidence="2" id="KW-0540">Nuclease</keyword>
<gene>
    <name evidence="2" type="ORF">ND2E_3405</name>
</gene>
<dbReference type="GO" id="GO:0004519">
    <property type="term" value="F:endonuclease activity"/>
    <property type="evidence" value="ECO:0007669"/>
    <property type="project" value="UniProtKB-KW"/>
</dbReference>
<dbReference type="InterPro" id="IPR036691">
    <property type="entry name" value="Endo/exonu/phosph_ase_sf"/>
</dbReference>
<organism evidence="2 3">
    <name type="scientific">Colwellia psychrerythraea</name>
    <name type="common">Vibrio psychroerythus</name>
    <dbReference type="NCBI Taxonomy" id="28229"/>
    <lineage>
        <taxon>Bacteria</taxon>
        <taxon>Pseudomonadati</taxon>
        <taxon>Pseudomonadota</taxon>
        <taxon>Gammaproteobacteria</taxon>
        <taxon>Alteromonadales</taxon>
        <taxon>Colwelliaceae</taxon>
        <taxon>Colwellia</taxon>
    </lineage>
</organism>
<evidence type="ECO:0000313" key="2">
    <source>
        <dbReference type="EMBL" id="KGJ91540.1"/>
    </source>
</evidence>